<accession>A0A8B6BYY3</accession>
<dbReference type="Proteomes" id="UP000596742">
    <property type="component" value="Unassembled WGS sequence"/>
</dbReference>
<protein>
    <submittedName>
        <fullName evidence="2">Uncharacterized protein</fullName>
    </submittedName>
</protein>
<feature type="region of interest" description="Disordered" evidence="1">
    <location>
        <begin position="495"/>
        <end position="521"/>
    </location>
</feature>
<organism evidence="2 3">
    <name type="scientific">Mytilus galloprovincialis</name>
    <name type="common">Mediterranean mussel</name>
    <dbReference type="NCBI Taxonomy" id="29158"/>
    <lineage>
        <taxon>Eukaryota</taxon>
        <taxon>Metazoa</taxon>
        <taxon>Spiralia</taxon>
        <taxon>Lophotrochozoa</taxon>
        <taxon>Mollusca</taxon>
        <taxon>Bivalvia</taxon>
        <taxon>Autobranchia</taxon>
        <taxon>Pteriomorphia</taxon>
        <taxon>Mytilida</taxon>
        <taxon>Mytiloidea</taxon>
        <taxon>Mytilidae</taxon>
        <taxon>Mytilinae</taxon>
        <taxon>Mytilus</taxon>
    </lineage>
</organism>
<keyword evidence="3" id="KW-1185">Reference proteome</keyword>
<evidence type="ECO:0000313" key="3">
    <source>
        <dbReference type="Proteomes" id="UP000596742"/>
    </source>
</evidence>
<proteinExistence type="predicted"/>
<feature type="compositionally biased region" description="Acidic residues" evidence="1">
    <location>
        <begin position="427"/>
        <end position="436"/>
    </location>
</feature>
<sequence length="521" mass="60799">MAGYVELTQPHEDVSIELESVIVEIATKTKPQVLKPDLEDNQKRWLVVGICLHSVLSPALRQYVALNMTKMYKTLKKSYKIDMQIYPNVLQKYPVARNLNYEAVNNNRSVLFRGKNDLPNYDYKIQNPVDLSKLFLNTQMTQYTGFDETCDSEMKYTVLALVCIVVVNGYSFKRTEKSKYLGNREKFVLKHGGIEMAKEEFGEKGKEEAEEKCLEKPDEKIGECILDEGKRLCEEGEDDQCKRIEYHIMFTIVVGKHLLESGCLAKEVEDADIGPCLQEDVYDDMKEYEHLFDTRDFPKQHFLHSDHKKGLCKFKDESNGEAISEFVGLRSKMYSYTYEGGEKHTVKDQHSPVPYSYEDGPGEQTYENMPSCDDCGVVLDSMHDLQRHIKHWCPENEYLKRKRDNEDLGNESPSKKSASEWIKYDSVSDDSSEDVNMDDNEGYKSLLHEAIDTAKDTWDKKKYDKYVKEDYETQIRRILMKNRHQFDELFDDDYFEMNTDTEDKDDEDDEKDTDEDIQEED</sequence>
<dbReference type="AlphaFoldDB" id="A0A8B6BYY3"/>
<evidence type="ECO:0000313" key="2">
    <source>
        <dbReference type="EMBL" id="VDH97938.1"/>
    </source>
</evidence>
<gene>
    <name evidence="2" type="ORF">MGAL_10B037996</name>
</gene>
<name>A0A8B6BYY3_MYTGA</name>
<comment type="caution">
    <text evidence="2">The sequence shown here is derived from an EMBL/GenBank/DDBJ whole genome shotgun (WGS) entry which is preliminary data.</text>
</comment>
<dbReference type="EMBL" id="UYJE01000970">
    <property type="protein sequence ID" value="VDH97938.1"/>
    <property type="molecule type" value="Genomic_DNA"/>
</dbReference>
<feature type="region of interest" description="Disordered" evidence="1">
    <location>
        <begin position="404"/>
        <end position="436"/>
    </location>
</feature>
<evidence type="ECO:0000256" key="1">
    <source>
        <dbReference type="SAM" id="MobiDB-lite"/>
    </source>
</evidence>
<reference evidence="2" key="1">
    <citation type="submission" date="2018-11" db="EMBL/GenBank/DDBJ databases">
        <authorList>
            <person name="Alioto T."/>
            <person name="Alioto T."/>
        </authorList>
    </citation>
    <scope>NUCLEOTIDE SEQUENCE</scope>
</reference>